<dbReference type="RefSeq" id="WP_166453794.1">
    <property type="nucleotide sequence ID" value="NZ_JAAOMA010000049.1"/>
</dbReference>
<accession>A0ABX0LBD6</accession>
<proteinExistence type="predicted"/>
<dbReference type="SMART" id="SM00530">
    <property type="entry name" value="HTH_XRE"/>
    <property type="match status" value="1"/>
</dbReference>
<comment type="caution">
    <text evidence="2">The sequence shown here is derived from an EMBL/GenBank/DDBJ whole genome shotgun (WGS) entry which is preliminary data.</text>
</comment>
<evidence type="ECO:0000313" key="2">
    <source>
        <dbReference type="EMBL" id="NHR08090.1"/>
    </source>
</evidence>
<evidence type="ECO:0000259" key="1">
    <source>
        <dbReference type="PROSITE" id="PS50943"/>
    </source>
</evidence>
<gene>
    <name evidence="2" type="ORF">HA052_23140</name>
</gene>
<sequence length="153" mass="16939">MRALQHICVFNGNTSSTHHNTIVFDEVATMSCMNTYGERVRARRTELGMSQADLAKLIGAKHQSTIGNIENRNGSSRYTLELARALRVRYEWLETGEGEKEIALETNPELGPPEVFTAKNLDELAKAIGGLGTDQLHDFFAKALEHAAKKKAP</sequence>
<dbReference type="Pfam" id="PF01381">
    <property type="entry name" value="HTH_3"/>
    <property type="match status" value="1"/>
</dbReference>
<protein>
    <submittedName>
        <fullName evidence="2">Helix-turn-helix transcriptional regulator</fullName>
    </submittedName>
</protein>
<name>A0ABX0LBD6_9NEIS</name>
<dbReference type="InterPro" id="IPR010982">
    <property type="entry name" value="Lambda_DNA-bd_dom_sf"/>
</dbReference>
<dbReference type="Proteomes" id="UP001515641">
    <property type="component" value="Unassembled WGS sequence"/>
</dbReference>
<reference evidence="2 3" key="1">
    <citation type="submission" date="2020-03" db="EMBL/GenBank/DDBJ databases">
        <title>Draft genome sequence of environmentally isolated cultures.</title>
        <authorList>
            <person name="Wilson H.S."/>
            <person name="De Leon M.E."/>
        </authorList>
    </citation>
    <scope>NUCLEOTIDE SEQUENCE [LARGE SCALE GENOMIC DNA]</scope>
    <source>
        <strain evidence="2 3">HSC-31F16</strain>
    </source>
</reference>
<evidence type="ECO:0000313" key="3">
    <source>
        <dbReference type="Proteomes" id="UP001515641"/>
    </source>
</evidence>
<organism evidence="2 3">
    <name type="scientific">Chromobacterium fluminis</name>
    <dbReference type="NCBI Taxonomy" id="3044269"/>
    <lineage>
        <taxon>Bacteria</taxon>
        <taxon>Pseudomonadati</taxon>
        <taxon>Pseudomonadota</taxon>
        <taxon>Betaproteobacteria</taxon>
        <taxon>Neisseriales</taxon>
        <taxon>Chromobacteriaceae</taxon>
        <taxon>Chromobacterium</taxon>
    </lineage>
</organism>
<dbReference type="PROSITE" id="PS50943">
    <property type="entry name" value="HTH_CROC1"/>
    <property type="match status" value="1"/>
</dbReference>
<dbReference type="SUPFAM" id="SSF47413">
    <property type="entry name" value="lambda repressor-like DNA-binding domains"/>
    <property type="match status" value="1"/>
</dbReference>
<dbReference type="Gene3D" id="1.10.260.40">
    <property type="entry name" value="lambda repressor-like DNA-binding domains"/>
    <property type="match status" value="1"/>
</dbReference>
<keyword evidence="3" id="KW-1185">Reference proteome</keyword>
<dbReference type="InterPro" id="IPR001387">
    <property type="entry name" value="Cro/C1-type_HTH"/>
</dbReference>
<dbReference type="CDD" id="cd00093">
    <property type="entry name" value="HTH_XRE"/>
    <property type="match status" value="1"/>
</dbReference>
<feature type="domain" description="HTH cro/C1-type" evidence="1">
    <location>
        <begin position="40"/>
        <end position="93"/>
    </location>
</feature>
<dbReference type="EMBL" id="JAAOMA010000049">
    <property type="protein sequence ID" value="NHR08090.1"/>
    <property type="molecule type" value="Genomic_DNA"/>
</dbReference>